<dbReference type="RefSeq" id="WP_181753962.1">
    <property type="nucleotide sequence ID" value="NZ_JACEOG010000001.1"/>
</dbReference>
<dbReference type="GO" id="GO:0042626">
    <property type="term" value="F:ATPase-coupled transmembrane transporter activity"/>
    <property type="evidence" value="ECO:0007669"/>
    <property type="project" value="TreeGrafter"/>
</dbReference>
<dbReference type="SMART" id="SM00382">
    <property type="entry name" value="AAA"/>
    <property type="match status" value="2"/>
</dbReference>
<feature type="domain" description="ABC transporter" evidence="5">
    <location>
        <begin position="3"/>
        <end position="228"/>
    </location>
</feature>
<reference evidence="6 7" key="1">
    <citation type="submission" date="2020-07" db="EMBL/GenBank/DDBJ databases">
        <title>Draft genome and description of Aeromicrobium phoceense strain Marseille-Q0843 isolated from healthy skin swab.</title>
        <authorList>
            <person name="Boxberger M."/>
            <person name="La Scola B."/>
        </authorList>
    </citation>
    <scope>NUCLEOTIDE SEQUENCE [LARGE SCALE GENOMIC DNA]</scope>
    <source>
        <strain evidence="6 7">Marseille-Q0843</strain>
    </source>
</reference>
<dbReference type="InterPro" id="IPR003593">
    <property type="entry name" value="AAA+_ATPase"/>
</dbReference>
<dbReference type="CDD" id="cd03225">
    <property type="entry name" value="ABC_cobalt_CbiO_domain1"/>
    <property type="match status" value="1"/>
</dbReference>
<organism evidence="6 7">
    <name type="scientific">Aeromicrobium phoceense</name>
    <dbReference type="NCBI Taxonomy" id="2754045"/>
    <lineage>
        <taxon>Bacteria</taxon>
        <taxon>Bacillati</taxon>
        <taxon>Actinomycetota</taxon>
        <taxon>Actinomycetes</taxon>
        <taxon>Propionibacteriales</taxon>
        <taxon>Nocardioidaceae</taxon>
        <taxon>Aeromicrobium</taxon>
    </lineage>
</organism>
<evidence type="ECO:0000256" key="1">
    <source>
        <dbReference type="ARBA" id="ARBA00005417"/>
    </source>
</evidence>
<evidence type="ECO:0000256" key="2">
    <source>
        <dbReference type="ARBA" id="ARBA00022448"/>
    </source>
</evidence>
<protein>
    <submittedName>
        <fullName evidence="6">ATP-binding cassette domain-containing protein</fullName>
    </submittedName>
</protein>
<comment type="similarity">
    <text evidence="1">Belongs to the ABC transporter superfamily.</text>
</comment>
<dbReference type="Pfam" id="PF00005">
    <property type="entry name" value="ABC_tran"/>
    <property type="match status" value="2"/>
</dbReference>
<name>A0A838X877_9ACTN</name>
<sequence>MTVAFHDYSWTPLHARRPALDRLDLRIDPGERVLLVGPSGSGKSTALHAIAGALGTTLVGEASGSVEVHGRIGMVTQNPSSSIVADRIGRDVAFGPENLGLPREEIWRRVDAALEAVGLDQGRERFTSALSGGERHRLALAGALATEPDLLLLDEPTSMLDAELAAEVRDAVLRVVGDCSLLVVEHRFELWLDHVDRVVVLEEGRPVFDGSVPSFRGAAVPEALWMPGRPAPEPAWIPEELVHPFAPAGVTARALVIDRVTRTLRGTERTRAVDGLTLELAPGTLTALVGRSGAGKSTALLALGGLLEPVSGEVDAPAELGWCPQDPELGFVARTVREELEASPAAFGRTVDVDAVLEVIGLVGRGDDHPYRLSGGEQRRLALAASCAHRPGLVLADEPTVGQDRGTWATVAGWLGASAQAGATVAVSTHDPDLPRDRDVVLHEGVVVR</sequence>
<keyword evidence="7" id="KW-1185">Reference proteome</keyword>
<dbReference type="InterPro" id="IPR050095">
    <property type="entry name" value="ECF_ABC_transporter_ATP-bd"/>
</dbReference>
<dbReference type="GO" id="GO:0016887">
    <property type="term" value="F:ATP hydrolysis activity"/>
    <property type="evidence" value="ECO:0007669"/>
    <property type="project" value="InterPro"/>
</dbReference>
<dbReference type="AlphaFoldDB" id="A0A838X877"/>
<dbReference type="GO" id="GO:0043190">
    <property type="term" value="C:ATP-binding cassette (ABC) transporter complex"/>
    <property type="evidence" value="ECO:0007669"/>
    <property type="project" value="TreeGrafter"/>
</dbReference>
<keyword evidence="2" id="KW-0813">Transport</keyword>
<keyword evidence="3" id="KW-0547">Nucleotide-binding</keyword>
<evidence type="ECO:0000256" key="3">
    <source>
        <dbReference type="ARBA" id="ARBA00022741"/>
    </source>
</evidence>
<feature type="domain" description="ABC transporter" evidence="5">
    <location>
        <begin position="255"/>
        <end position="448"/>
    </location>
</feature>
<dbReference type="InterPro" id="IPR003439">
    <property type="entry name" value="ABC_transporter-like_ATP-bd"/>
</dbReference>
<dbReference type="EMBL" id="JACEOG010000001">
    <property type="protein sequence ID" value="MBA4607709.1"/>
    <property type="molecule type" value="Genomic_DNA"/>
</dbReference>
<evidence type="ECO:0000259" key="5">
    <source>
        <dbReference type="PROSITE" id="PS50893"/>
    </source>
</evidence>
<gene>
    <name evidence="6" type="ORF">H1W00_04395</name>
</gene>
<dbReference type="Proteomes" id="UP000550354">
    <property type="component" value="Unassembled WGS sequence"/>
</dbReference>
<dbReference type="Gene3D" id="3.40.50.300">
    <property type="entry name" value="P-loop containing nucleotide triphosphate hydrolases"/>
    <property type="match status" value="2"/>
</dbReference>
<evidence type="ECO:0000313" key="6">
    <source>
        <dbReference type="EMBL" id="MBA4607709.1"/>
    </source>
</evidence>
<dbReference type="PROSITE" id="PS50893">
    <property type="entry name" value="ABC_TRANSPORTER_2"/>
    <property type="match status" value="2"/>
</dbReference>
<dbReference type="InterPro" id="IPR015856">
    <property type="entry name" value="ABC_transpr_CbiO/EcfA_su"/>
</dbReference>
<accession>A0A838X877</accession>
<dbReference type="GO" id="GO:0005524">
    <property type="term" value="F:ATP binding"/>
    <property type="evidence" value="ECO:0007669"/>
    <property type="project" value="UniProtKB-KW"/>
</dbReference>
<keyword evidence="4 6" id="KW-0067">ATP-binding</keyword>
<evidence type="ECO:0000256" key="4">
    <source>
        <dbReference type="ARBA" id="ARBA00022840"/>
    </source>
</evidence>
<dbReference type="SUPFAM" id="SSF52540">
    <property type="entry name" value="P-loop containing nucleoside triphosphate hydrolases"/>
    <property type="match status" value="2"/>
</dbReference>
<dbReference type="PANTHER" id="PTHR43553">
    <property type="entry name" value="HEAVY METAL TRANSPORTER"/>
    <property type="match status" value="1"/>
</dbReference>
<evidence type="ECO:0000313" key="7">
    <source>
        <dbReference type="Proteomes" id="UP000550354"/>
    </source>
</evidence>
<dbReference type="InterPro" id="IPR027417">
    <property type="entry name" value="P-loop_NTPase"/>
</dbReference>
<proteinExistence type="inferred from homology"/>
<comment type="caution">
    <text evidence="6">The sequence shown here is derived from an EMBL/GenBank/DDBJ whole genome shotgun (WGS) entry which is preliminary data.</text>
</comment>